<dbReference type="GO" id="GO:0000793">
    <property type="term" value="C:condensed chromosome"/>
    <property type="evidence" value="ECO:0007669"/>
    <property type="project" value="TreeGrafter"/>
</dbReference>
<accession>A0A4Z1T9A2</accession>
<sequence>MAVAPLLVRLPLATISDDILEPTWAFSYEEAGLGDLGELVGFRASVREALQRPDMELLASVGLLEEYVNQLRLLSACPFNSLETLETSLPQTTAWTVNAQLFHTSRPVDELVMALYACVAVDMLQVTLPSTTPDAAIQILQEAKLYIDEASGLASKVIPAETLAGLGLWITGTICEIKGTTFLADNGSWVLSSVELQDALKNLLRASKCYSEAIAGLALCPGIFGELDSMMLAKPLILTAYARMAGARCLLRQGDTEKCLAECHDVMTLLSQVTPVGDYSSSLYIADHAKSKISDEILKLTSEASAAAQMNVSTVRLSIPGEASLIPEAIEPIALFEPPPPLPNVIDLATLSNLEEAERRGNQLTQRVGELEELLAQREFELEECREALYMACQTQEETHAVQEPTPSVDYGFLIAQKDAEIGRLQDLLIRGVPPLVFPPLHESISKRDSEHRVQMESGFFDPDKLPMSPDSSEVAQLEEEIRNKDIRISELENIVLRSLECAPASDELQLQAAEMRAKISELEATLSAQSVGIPDNFQEELQRLRASEAESHRMLDVLRQEVMTLGQTLASRPISSQMIEQDLGSKTSKPVVSPEELNELESRVLALETQLSITQMDLQNANQTVAELYANALQTEDKLDFMEAALQTSAIHLHSTEDLLATTSEIGEAVVEATENKQEPRILPIKEDIVPMFANTLAEMGDMHLMDSSDKMYSDLLELVAALELENERLRELVPQPVSNMEACPLAVESLIGRQNEENADENTDETLGTSMLMSIGAEIALSTPWTPLQSLGTQLRAAYTSLENICNELMAVPLAPTEGKFVGSSDEEDDDNLNITDLSDLSAPLEDSDPMTRDLQKLGAHVLLLLKHALLLDTVVLSEIPDDEVLDRLKDGLSKPIPDGQAAQELLIKAANMRVCLPMSQDVALIGANLGSAVCTRLQELQKLADAKNTELAVITRCLSECALLLDGLRAQGLLGASKKDTEDAVTTLLEKDEEIQKLQFQHEHYERRIADLNRDITELQTELKERRTPEPQCSDEKFYELLAARDNEIRDLKDVLSALSNPQELSVFAPVIATSTMPTDMEHDCETRIRALEYACAEKSAEIVAVNEMLTIATHTNEMLNQQVTDSEQTLIRQRDTLSTLQHERDTLLASRPPPDQLAELQHLREMNCDLNQKLVAAESEHQRLQNIVIQLTEEKLIPSKIMSSLQDTSVSAPSTLSYEVHDLREKLAARDQEIQRLNHEVDSLRKQLMEKFEIPPPLETKIDIPPGMLENEVIGNLVNGIRMQESSFTHLRSLLKDKSAEVIRLKTALEHQENTVRSLLNAASIRQSIDEQADTLGVPNMPIDSRGTPEYLALEDKLKAVQRDLTQKTTEYGTLVRERDSFQEKLTTTQRRLSEVEQILRQKEEVISQYKAQLGETKMRPARDVIGDSYTPEQLHDQITSLNDQLAAKDRELTDYRWHAVSE</sequence>
<feature type="coiled-coil region" evidence="1">
    <location>
        <begin position="991"/>
        <end position="1025"/>
    </location>
</feature>
<dbReference type="OrthoDB" id="10255787at2759"/>
<feature type="coiled-coil region" evidence="1">
    <location>
        <begin position="1224"/>
        <end position="1258"/>
    </location>
</feature>
<protein>
    <submittedName>
        <fullName evidence="2">Coiled-coil protein</fullName>
    </submittedName>
</protein>
<dbReference type="GO" id="GO:0000796">
    <property type="term" value="C:condensin complex"/>
    <property type="evidence" value="ECO:0007669"/>
    <property type="project" value="TreeGrafter"/>
</dbReference>
<comment type="caution">
    <text evidence="2">The sequence shown here is derived from an EMBL/GenBank/DDBJ whole genome shotgun (WGS) entry which is preliminary data.</text>
</comment>
<dbReference type="VEuPathDB" id="GiardiaDB:GMRT_13131"/>
<dbReference type="PANTHER" id="PTHR43941">
    <property type="entry name" value="STRUCTURAL MAINTENANCE OF CHROMOSOMES PROTEIN 2"/>
    <property type="match status" value="1"/>
</dbReference>
<reference evidence="2 3" key="1">
    <citation type="submission" date="2019-05" db="EMBL/GenBank/DDBJ databases">
        <title>The compact genome of Giardia muris reveals important steps in the evolution of intestinal protozoan parasites.</title>
        <authorList>
            <person name="Xu F."/>
            <person name="Jimenez-Gonzalez A."/>
            <person name="Einarsson E."/>
            <person name="Astvaldsson A."/>
            <person name="Peirasmaki D."/>
            <person name="Eckmann L."/>
            <person name="Andersson J.O."/>
            <person name="Svard S.G."/>
            <person name="Jerlstrom-Hultqvist J."/>
        </authorList>
    </citation>
    <scope>NUCLEOTIDE SEQUENCE [LARGE SCALE GENOMIC DNA]</scope>
    <source>
        <strain evidence="2 3">Roberts-Thomson</strain>
    </source>
</reference>
<feature type="coiled-coil region" evidence="1">
    <location>
        <begin position="1355"/>
        <end position="1424"/>
    </location>
</feature>
<evidence type="ECO:0000313" key="2">
    <source>
        <dbReference type="EMBL" id="TNJ29727.1"/>
    </source>
</evidence>
<feature type="coiled-coil region" evidence="1">
    <location>
        <begin position="475"/>
        <end position="526"/>
    </location>
</feature>
<dbReference type="Proteomes" id="UP000315496">
    <property type="component" value="Chromosome 1"/>
</dbReference>
<proteinExistence type="predicted"/>
<dbReference type="PANTHER" id="PTHR43941:SF1">
    <property type="entry name" value="STRUCTURAL MAINTENANCE OF CHROMOSOMES PROTEIN 2"/>
    <property type="match status" value="1"/>
</dbReference>
<gene>
    <name evidence="2" type="ORF">GMRT_13131</name>
</gene>
<dbReference type="GO" id="GO:0007076">
    <property type="term" value="P:mitotic chromosome condensation"/>
    <property type="evidence" value="ECO:0007669"/>
    <property type="project" value="TreeGrafter"/>
</dbReference>
<evidence type="ECO:0000256" key="1">
    <source>
        <dbReference type="SAM" id="Coils"/>
    </source>
</evidence>
<dbReference type="EMBL" id="VDLU01000001">
    <property type="protein sequence ID" value="TNJ29727.1"/>
    <property type="molecule type" value="Genomic_DNA"/>
</dbReference>
<keyword evidence="3" id="KW-1185">Reference proteome</keyword>
<dbReference type="GO" id="GO:0003682">
    <property type="term" value="F:chromatin binding"/>
    <property type="evidence" value="ECO:0007669"/>
    <property type="project" value="TreeGrafter"/>
</dbReference>
<evidence type="ECO:0000313" key="3">
    <source>
        <dbReference type="Proteomes" id="UP000315496"/>
    </source>
</evidence>
<organism evidence="2 3">
    <name type="scientific">Giardia muris</name>
    <dbReference type="NCBI Taxonomy" id="5742"/>
    <lineage>
        <taxon>Eukaryota</taxon>
        <taxon>Metamonada</taxon>
        <taxon>Diplomonadida</taxon>
        <taxon>Hexamitidae</taxon>
        <taxon>Giardiinae</taxon>
        <taxon>Giardia</taxon>
    </lineage>
</organism>
<feature type="coiled-coil region" evidence="1">
    <location>
        <begin position="598"/>
        <end position="639"/>
    </location>
</feature>
<dbReference type="GO" id="GO:0000785">
    <property type="term" value="C:chromatin"/>
    <property type="evidence" value="ECO:0007669"/>
    <property type="project" value="TreeGrafter"/>
</dbReference>
<name>A0A4Z1T9A2_GIAMU</name>
<keyword evidence="1" id="KW-0175">Coiled coil</keyword>